<dbReference type="Gene3D" id="1.50.40.10">
    <property type="entry name" value="Mitochondrial carrier domain"/>
    <property type="match status" value="1"/>
</dbReference>
<dbReference type="GO" id="GO:0000064">
    <property type="term" value="F:L-ornithine transmembrane transporter activity"/>
    <property type="evidence" value="ECO:0007669"/>
    <property type="project" value="TreeGrafter"/>
</dbReference>
<dbReference type="PANTHER" id="PTHR45624:SF31">
    <property type="entry name" value="MITOCHONDRIAL ORNITHINE TRANSPORTER 1"/>
    <property type="match status" value="1"/>
</dbReference>
<keyword evidence="7" id="KW-0496">Mitochondrion</keyword>
<protein>
    <recommendedName>
        <fullName evidence="13">Mitochondrial ornithine carrier protein</fullName>
    </recommendedName>
</protein>
<evidence type="ECO:0000256" key="7">
    <source>
        <dbReference type="ARBA" id="ARBA00023128"/>
    </source>
</evidence>
<dbReference type="OrthoDB" id="2139348at2759"/>
<dbReference type="AlphaFoldDB" id="A0A9P8QDI9"/>
<comment type="subcellular location">
    <subcellularLocation>
        <location evidence="1">Mitochondrion membrane</location>
        <topology evidence="1">Multi-pass membrane protein</topology>
    </subcellularLocation>
</comment>
<keyword evidence="12" id="KW-1185">Reference proteome</keyword>
<feature type="repeat" description="Solcar" evidence="9">
    <location>
        <begin position="16"/>
        <end position="104"/>
    </location>
</feature>
<evidence type="ECO:0000313" key="12">
    <source>
        <dbReference type="Proteomes" id="UP000774326"/>
    </source>
</evidence>
<keyword evidence="4 9" id="KW-0812">Transmembrane</keyword>
<proteinExistence type="inferred from homology"/>
<evidence type="ECO:0000256" key="8">
    <source>
        <dbReference type="ARBA" id="ARBA00023136"/>
    </source>
</evidence>
<evidence type="ECO:0000256" key="4">
    <source>
        <dbReference type="ARBA" id="ARBA00022692"/>
    </source>
</evidence>
<dbReference type="InterPro" id="IPR050567">
    <property type="entry name" value="Mitochondrial_Carrier"/>
</dbReference>
<gene>
    <name evidence="11" type="ORF">WICPIJ_000032</name>
</gene>
<dbReference type="EMBL" id="JAEUBG010000019">
    <property type="protein sequence ID" value="KAH3688973.1"/>
    <property type="molecule type" value="Genomic_DNA"/>
</dbReference>
<keyword evidence="3 10" id="KW-0813">Transport</keyword>
<dbReference type="GO" id="GO:0031966">
    <property type="term" value="C:mitochondrial membrane"/>
    <property type="evidence" value="ECO:0007669"/>
    <property type="project" value="UniProtKB-SubCell"/>
</dbReference>
<dbReference type="InterPro" id="IPR018108">
    <property type="entry name" value="MCP_transmembrane"/>
</dbReference>
<feature type="repeat" description="Solcar" evidence="9">
    <location>
        <begin position="222"/>
        <end position="308"/>
    </location>
</feature>
<evidence type="ECO:0000256" key="9">
    <source>
        <dbReference type="PROSITE-ProRule" id="PRU00282"/>
    </source>
</evidence>
<sequence>MDESLTVQSSVTSPVIDGLKDVLFGSIAGCTGKLIEYPFDTIKVRLQSQRHDQPLRFNGTWDCIHKTFTQEGLIGFYKGLPSPMVGAGLEAATLFLSYNMAQGSLKSILDLKELELRHLVACGAISGGFASFVLTPVELIKCKLQVGNLYAADGHSITITGLIKKIYLKEGLKGFWFGQTGTLLRECGGSASWFGVYELMTRFLKTQRLGRATTSKDENTTAELLASGASAGIAYNLSLFPADTIKSKMQTFSITNPGEGSLDFKGAFNLIYKHGGVKAFYNGLGITLIRAIPANAVIFFTYEKLKTIF</sequence>
<evidence type="ECO:0008006" key="13">
    <source>
        <dbReference type="Google" id="ProtNLM"/>
    </source>
</evidence>
<dbReference type="GO" id="GO:1990575">
    <property type="term" value="P:mitochondrial L-ornithine transmembrane transport"/>
    <property type="evidence" value="ECO:0007669"/>
    <property type="project" value="TreeGrafter"/>
</dbReference>
<reference evidence="11" key="1">
    <citation type="journal article" date="2021" name="Open Biol.">
        <title>Shared evolutionary footprints suggest mitochondrial oxidative damage underlies multiple complex I losses in fungi.</title>
        <authorList>
            <person name="Schikora-Tamarit M.A."/>
            <person name="Marcet-Houben M."/>
            <person name="Nosek J."/>
            <person name="Gabaldon T."/>
        </authorList>
    </citation>
    <scope>NUCLEOTIDE SEQUENCE</scope>
    <source>
        <strain evidence="11">CBS2887</strain>
    </source>
</reference>
<accession>A0A9P8QDI9</accession>
<name>A0A9P8QDI9_WICPI</name>
<dbReference type="PROSITE" id="PS50920">
    <property type="entry name" value="SOLCAR"/>
    <property type="match status" value="3"/>
</dbReference>
<dbReference type="PANTHER" id="PTHR45624">
    <property type="entry name" value="MITOCHONDRIAL BASIC AMINO ACIDS TRANSPORTER-RELATED"/>
    <property type="match status" value="1"/>
</dbReference>
<evidence type="ECO:0000313" key="11">
    <source>
        <dbReference type="EMBL" id="KAH3688973.1"/>
    </source>
</evidence>
<evidence type="ECO:0000256" key="5">
    <source>
        <dbReference type="ARBA" id="ARBA00022737"/>
    </source>
</evidence>
<evidence type="ECO:0000256" key="10">
    <source>
        <dbReference type="RuleBase" id="RU000488"/>
    </source>
</evidence>
<organism evidence="11 12">
    <name type="scientific">Wickerhamomyces pijperi</name>
    <name type="common">Yeast</name>
    <name type="synonym">Pichia pijperi</name>
    <dbReference type="NCBI Taxonomy" id="599730"/>
    <lineage>
        <taxon>Eukaryota</taxon>
        <taxon>Fungi</taxon>
        <taxon>Dikarya</taxon>
        <taxon>Ascomycota</taxon>
        <taxon>Saccharomycotina</taxon>
        <taxon>Saccharomycetes</taxon>
        <taxon>Phaffomycetales</taxon>
        <taxon>Wickerhamomycetaceae</taxon>
        <taxon>Wickerhamomyces</taxon>
    </lineage>
</organism>
<dbReference type="SUPFAM" id="SSF103506">
    <property type="entry name" value="Mitochondrial carrier"/>
    <property type="match status" value="1"/>
</dbReference>
<comment type="similarity">
    <text evidence="2 10">Belongs to the mitochondrial carrier (TC 2.A.29) family.</text>
</comment>
<evidence type="ECO:0000256" key="6">
    <source>
        <dbReference type="ARBA" id="ARBA00022989"/>
    </source>
</evidence>
<keyword evidence="6" id="KW-1133">Transmembrane helix</keyword>
<dbReference type="Proteomes" id="UP000774326">
    <property type="component" value="Unassembled WGS sequence"/>
</dbReference>
<reference evidence="11" key="2">
    <citation type="submission" date="2021-01" db="EMBL/GenBank/DDBJ databases">
        <authorList>
            <person name="Schikora-Tamarit M.A."/>
        </authorList>
    </citation>
    <scope>NUCLEOTIDE SEQUENCE</scope>
    <source>
        <strain evidence="11">CBS2887</strain>
    </source>
</reference>
<keyword evidence="8 9" id="KW-0472">Membrane</keyword>
<evidence type="ECO:0000256" key="2">
    <source>
        <dbReference type="ARBA" id="ARBA00006375"/>
    </source>
</evidence>
<keyword evidence="5" id="KW-0677">Repeat</keyword>
<dbReference type="InterPro" id="IPR023395">
    <property type="entry name" value="MCP_dom_sf"/>
</dbReference>
<comment type="caution">
    <text evidence="11">The sequence shown here is derived from an EMBL/GenBank/DDBJ whole genome shotgun (WGS) entry which is preliminary data.</text>
</comment>
<evidence type="ECO:0000256" key="1">
    <source>
        <dbReference type="ARBA" id="ARBA00004225"/>
    </source>
</evidence>
<feature type="repeat" description="Solcar" evidence="9">
    <location>
        <begin position="114"/>
        <end position="203"/>
    </location>
</feature>
<dbReference type="Pfam" id="PF00153">
    <property type="entry name" value="Mito_carr"/>
    <property type="match status" value="3"/>
</dbReference>
<evidence type="ECO:0000256" key="3">
    <source>
        <dbReference type="ARBA" id="ARBA00022448"/>
    </source>
</evidence>